<accession>A0ABR6I2K6</accession>
<gene>
    <name evidence="1" type="ORF">FHS52_003138</name>
</gene>
<sequence>MTTPLTLGLNGVARLQAISYRPLFASVGCWFEARRDRRAINCLGAITLLKEFFYVARASADHLVQQRRTLMTLEVVDHFHRPKKILSGLG</sequence>
<name>A0ABR6I2K6_9SPHN</name>
<proteinExistence type="predicted"/>
<evidence type="ECO:0000313" key="2">
    <source>
        <dbReference type="Proteomes" id="UP000548685"/>
    </source>
</evidence>
<reference evidence="1 2" key="1">
    <citation type="submission" date="2020-08" db="EMBL/GenBank/DDBJ databases">
        <title>Genomic Encyclopedia of Type Strains, Phase IV (KMG-IV): sequencing the most valuable type-strain genomes for metagenomic binning, comparative biology and taxonomic classification.</title>
        <authorList>
            <person name="Goeker M."/>
        </authorList>
    </citation>
    <scope>NUCLEOTIDE SEQUENCE [LARGE SCALE GENOMIC DNA]</scope>
    <source>
        <strain evidence="1 2">DSM 8510</strain>
    </source>
</reference>
<dbReference type="EMBL" id="JACICE010000005">
    <property type="protein sequence ID" value="MBB3777143.1"/>
    <property type="molecule type" value="Genomic_DNA"/>
</dbReference>
<organism evidence="1 2">
    <name type="scientific">Erythrobacter ramosus</name>
    <dbReference type="NCBI Taxonomy" id="35811"/>
    <lineage>
        <taxon>Bacteria</taxon>
        <taxon>Pseudomonadati</taxon>
        <taxon>Pseudomonadota</taxon>
        <taxon>Alphaproteobacteria</taxon>
        <taxon>Sphingomonadales</taxon>
        <taxon>Erythrobacteraceae</taxon>
        <taxon>Erythrobacter/Porphyrobacter group</taxon>
        <taxon>Erythrobacter</taxon>
    </lineage>
</organism>
<comment type="caution">
    <text evidence="1">The sequence shown here is derived from an EMBL/GenBank/DDBJ whole genome shotgun (WGS) entry which is preliminary data.</text>
</comment>
<evidence type="ECO:0000313" key="1">
    <source>
        <dbReference type="EMBL" id="MBB3777143.1"/>
    </source>
</evidence>
<keyword evidence="2" id="KW-1185">Reference proteome</keyword>
<dbReference type="Proteomes" id="UP000548685">
    <property type="component" value="Unassembled WGS sequence"/>
</dbReference>
<dbReference type="RefSeq" id="WP_160762053.1">
    <property type="nucleotide sequence ID" value="NZ_BAAADZ010000008.1"/>
</dbReference>
<protein>
    <submittedName>
        <fullName evidence="1">Uncharacterized protein</fullName>
    </submittedName>
</protein>